<evidence type="ECO:0000313" key="5">
    <source>
        <dbReference type="Proteomes" id="UP000272474"/>
    </source>
</evidence>
<gene>
    <name evidence="4" type="ORF">D7294_18145</name>
</gene>
<dbReference type="GO" id="GO:0017000">
    <property type="term" value="P:antibiotic biosynthetic process"/>
    <property type="evidence" value="ECO:0007669"/>
    <property type="project" value="UniProtKB-ARBA"/>
</dbReference>
<keyword evidence="5" id="KW-1185">Reference proteome</keyword>
<dbReference type="SUPFAM" id="SSF47336">
    <property type="entry name" value="ACP-like"/>
    <property type="match status" value="1"/>
</dbReference>
<dbReference type="Proteomes" id="UP000272474">
    <property type="component" value="Unassembled WGS sequence"/>
</dbReference>
<dbReference type="EMBL" id="RBAL01000010">
    <property type="protein sequence ID" value="RKN40377.1"/>
    <property type="molecule type" value="Genomic_DNA"/>
</dbReference>
<evidence type="ECO:0000313" key="4">
    <source>
        <dbReference type="EMBL" id="RKN40377.1"/>
    </source>
</evidence>
<dbReference type="GO" id="GO:0031177">
    <property type="term" value="F:phosphopantetheine binding"/>
    <property type="evidence" value="ECO:0007669"/>
    <property type="project" value="InterPro"/>
</dbReference>
<dbReference type="Pfam" id="PF00550">
    <property type="entry name" value="PP-binding"/>
    <property type="match status" value="1"/>
</dbReference>
<evidence type="ECO:0000256" key="1">
    <source>
        <dbReference type="ARBA" id="ARBA00022450"/>
    </source>
</evidence>
<dbReference type="SMART" id="SM01294">
    <property type="entry name" value="PKS_PP_betabranch"/>
    <property type="match status" value="1"/>
</dbReference>
<accession>A0A3A9YYQ7</accession>
<dbReference type="RefSeq" id="WP_120681016.1">
    <property type="nucleotide sequence ID" value="NZ_RBAL01000010.1"/>
</dbReference>
<reference evidence="4 5" key="1">
    <citation type="journal article" date="2014" name="Int. J. Syst. Evol. Microbiol.">
        <title>Streptomyces hoynatensis sp. nov., isolated from deep marine sediment.</title>
        <authorList>
            <person name="Veyisoglu A."/>
            <person name="Sahin N."/>
        </authorList>
    </citation>
    <scope>NUCLEOTIDE SEQUENCE [LARGE SCALE GENOMIC DNA]</scope>
    <source>
        <strain evidence="4 5">KCTC 29097</strain>
    </source>
</reference>
<feature type="domain" description="Carrier" evidence="3">
    <location>
        <begin position="6"/>
        <end position="84"/>
    </location>
</feature>
<dbReference type="InterPro" id="IPR020806">
    <property type="entry name" value="PKS_PP-bd"/>
</dbReference>
<organism evidence="4 5">
    <name type="scientific">Streptomyces hoynatensis</name>
    <dbReference type="NCBI Taxonomy" id="1141874"/>
    <lineage>
        <taxon>Bacteria</taxon>
        <taxon>Bacillati</taxon>
        <taxon>Actinomycetota</taxon>
        <taxon>Actinomycetes</taxon>
        <taxon>Kitasatosporales</taxon>
        <taxon>Streptomycetaceae</taxon>
        <taxon>Streptomyces</taxon>
    </lineage>
</organism>
<keyword evidence="1" id="KW-0596">Phosphopantetheine</keyword>
<proteinExistence type="predicted"/>
<sequence>MSDQAQTIDDVRDVLIKAIASEAGYAPAELPTDRPFTEFGLDSMAALSVGMEIEETCGLSDLPVTLLWDHPTVDALTEALWALMQGELTATAAEGQ</sequence>
<dbReference type="PROSITE" id="PS50075">
    <property type="entry name" value="CARRIER"/>
    <property type="match status" value="1"/>
</dbReference>
<dbReference type="Gene3D" id="1.10.1200.10">
    <property type="entry name" value="ACP-like"/>
    <property type="match status" value="1"/>
</dbReference>
<keyword evidence="2" id="KW-0597">Phosphoprotein</keyword>
<dbReference type="SMART" id="SM00823">
    <property type="entry name" value="PKS_PP"/>
    <property type="match status" value="1"/>
</dbReference>
<evidence type="ECO:0000259" key="3">
    <source>
        <dbReference type="PROSITE" id="PS50075"/>
    </source>
</evidence>
<comment type="caution">
    <text evidence="4">The sequence shown here is derived from an EMBL/GenBank/DDBJ whole genome shotgun (WGS) entry which is preliminary data.</text>
</comment>
<evidence type="ECO:0000256" key="2">
    <source>
        <dbReference type="ARBA" id="ARBA00022553"/>
    </source>
</evidence>
<dbReference type="InterPro" id="IPR036736">
    <property type="entry name" value="ACP-like_sf"/>
</dbReference>
<name>A0A3A9YYQ7_9ACTN</name>
<dbReference type="InterPro" id="IPR009081">
    <property type="entry name" value="PP-bd_ACP"/>
</dbReference>
<protein>
    <submittedName>
        <fullName evidence="4">Acyl carrier protein</fullName>
    </submittedName>
</protein>
<dbReference type="OrthoDB" id="9023404at2"/>
<dbReference type="AlphaFoldDB" id="A0A3A9YYQ7"/>